<dbReference type="SUPFAM" id="SSF103025">
    <property type="entry name" value="Folate-binding domain"/>
    <property type="match status" value="1"/>
</dbReference>
<dbReference type="InterPro" id="IPR029043">
    <property type="entry name" value="GcvT/YgfZ_C"/>
</dbReference>
<dbReference type="Proteomes" id="UP000256488">
    <property type="component" value="Unassembled WGS sequence"/>
</dbReference>
<dbReference type="PANTHER" id="PTHR43757:SF2">
    <property type="entry name" value="AMINOMETHYLTRANSFERASE, MITOCHONDRIAL"/>
    <property type="match status" value="1"/>
</dbReference>
<dbReference type="Gene3D" id="3.30.1360.120">
    <property type="entry name" value="Probable tRNA modification gtpase trme, domain 1"/>
    <property type="match status" value="1"/>
</dbReference>
<protein>
    <submittedName>
        <fullName evidence="3">Uncharacterized protein</fullName>
    </submittedName>
</protein>
<dbReference type="Pfam" id="PF08669">
    <property type="entry name" value="GCV_T_C"/>
    <property type="match status" value="1"/>
</dbReference>
<dbReference type="AlphaFoldDB" id="A0A3E0WL85"/>
<evidence type="ECO:0000259" key="1">
    <source>
        <dbReference type="Pfam" id="PF01571"/>
    </source>
</evidence>
<dbReference type="Pfam" id="PF01571">
    <property type="entry name" value="GCV_T"/>
    <property type="match status" value="1"/>
</dbReference>
<gene>
    <name evidence="3" type="ORF">CAI16_16500</name>
</gene>
<feature type="domain" description="Aminomethyltransferase C-terminal" evidence="2">
    <location>
        <begin position="275"/>
        <end position="335"/>
    </location>
</feature>
<organism evidence="3 4">
    <name type="scientific">Virgibacillus dokdonensis</name>
    <dbReference type="NCBI Taxonomy" id="302167"/>
    <lineage>
        <taxon>Bacteria</taxon>
        <taxon>Bacillati</taxon>
        <taxon>Bacillota</taxon>
        <taxon>Bacilli</taxon>
        <taxon>Bacillales</taxon>
        <taxon>Bacillaceae</taxon>
        <taxon>Virgibacillus</taxon>
    </lineage>
</organism>
<accession>A0A3E0WL85</accession>
<feature type="domain" description="GCVT N-terminal" evidence="1">
    <location>
        <begin position="23"/>
        <end position="257"/>
    </location>
</feature>
<dbReference type="InterPro" id="IPR013977">
    <property type="entry name" value="GcvT_C"/>
</dbReference>
<dbReference type="RefSeq" id="WP_116279268.1">
    <property type="nucleotide sequence ID" value="NZ_NFZX01000048.1"/>
</dbReference>
<sequence length="358" mass="40473">MSNNNSPELHVEVVNGKEVCLAYTDVNQEYQVIREEVGLLDFSFTTKLKVSGDRAADFLQQLITKDLDFLSEEQTLTCLLLEEDGSLVGEVTIYVLQDSYLLDVWPSFAEDVKAYLSKKVEGSSEVEMEDITSHTGTFLLEGPKSWKVVQEFLPISVQVIPFQNFSYFEYMGKELIIARIGYSAEYGYKVIGDKDVVNKLNQELLDMEFSDINVQRVGLNSLEICRLEVRFPNLSRELDPNQQLLELGINWLIDFNKDFPGKEKLMESLENGLEKRAVCFISEGLDIKPKDKIVVDGETIGYIQHTLYSPSVNNYVGIAYLNIEYAAAGFSFLLENGNTIKSVSSPIVQAKSLSIRME</sequence>
<evidence type="ECO:0000259" key="2">
    <source>
        <dbReference type="Pfam" id="PF08669"/>
    </source>
</evidence>
<dbReference type="SUPFAM" id="SSF101790">
    <property type="entry name" value="Aminomethyltransferase beta-barrel domain"/>
    <property type="match status" value="1"/>
</dbReference>
<evidence type="ECO:0000313" key="4">
    <source>
        <dbReference type="Proteomes" id="UP000256488"/>
    </source>
</evidence>
<evidence type="ECO:0000313" key="3">
    <source>
        <dbReference type="EMBL" id="RFA32963.1"/>
    </source>
</evidence>
<proteinExistence type="predicted"/>
<dbReference type="EMBL" id="NFZX01000048">
    <property type="protein sequence ID" value="RFA32963.1"/>
    <property type="molecule type" value="Genomic_DNA"/>
</dbReference>
<name>A0A3E0WL85_9BACI</name>
<comment type="caution">
    <text evidence="3">The sequence shown here is derived from an EMBL/GenBank/DDBJ whole genome shotgun (WGS) entry which is preliminary data.</text>
</comment>
<dbReference type="InterPro" id="IPR006222">
    <property type="entry name" value="GCVT_N"/>
</dbReference>
<dbReference type="InterPro" id="IPR027266">
    <property type="entry name" value="TrmE/GcvT-like"/>
</dbReference>
<reference evidence="3 4" key="1">
    <citation type="submission" date="2017-05" db="EMBL/GenBank/DDBJ databases">
        <title>Virgibacillus sp. AK90 isolated from a saltern of Kakinada, India.</title>
        <authorList>
            <person name="Gupta V."/>
            <person name="Sidhu C."/>
            <person name="Korpole S."/>
            <person name="Pinnaka A.K."/>
        </authorList>
    </citation>
    <scope>NUCLEOTIDE SEQUENCE [LARGE SCALE GENOMIC DNA]</scope>
    <source>
        <strain evidence="3 4">AK90</strain>
    </source>
</reference>
<dbReference type="InterPro" id="IPR028896">
    <property type="entry name" value="GcvT/YgfZ/DmdA"/>
</dbReference>
<dbReference type="PANTHER" id="PTHR43757">
    <property type="entry name" value="AMINOMETHYLTRANSFERASE"/>
    <property type="match status" value="1"/>
</dbReference>
<dbReference type="PIRSF" id="PIRSF006487">
    <property type="entry name" value="GcvT"/>
    <property type="match status" value="1"/>
</dbReference>